<feature type="compositionally biased region" description="Basic and acidic residues" evidence="1">
    <location>
        <begin position="364"/>
        <end position="378"/>
    </location>
</feature>
<comment type="caution">
    <text evidence="3">The sequence shown here is derived from an EMBL/GenBank/DDBJ whole genome shotgun (WGS) entry which is preliminary data.</text>
</comment>
<dbReference type="GO" id="GO:0008017">
    <property type="term" value="F:microtubule binding"/>
    <property type="evidence" value="ECO:0007669"/>
    <property type="project" value="TreeGrafter"/>
</dbReference>
<feature type="region of interest" description="Disordered" evidence="1">
    <location>
        <begin position="670"/>
        <end position="780"/>
    </location>
</feature>
<dbReference type="InterPro" id="IPR026797">
    <property type="entry name" value="HAUS_6"/>
</dbReference>
<sequence length="914" mass="95617">MSVAELIHSNLCLLGYEKEASAAKIILSDETFEHANERAFQSVVHFLLRSLDEERCRLTFRHCWPVLDKKQSSVFRQGVVGWLRELRQTDPDGSALPQINPALFLSPGGRRFKDLLLSLTQFVMLKSLQKLDAEAPAGDREQILTKGDPEIQCGTLRTACAIAKDRFVQTQKKKLTVHTDHQRFADSFSTQYRRLRQSISSLTVELGRLVAVSELPPELTHRLLQENAEQVVPAVYAASRQRLAALVAPRDRLHQFAAETEYSWRVVDSIASGAVEKSAVDAGDLVTREQAEQGAQSGSDMLVDGKLDLLTFFDTFVGKVEHLRQSLSLCAIGDLKGLHGTLPPLVREATQLSADAGQLLARLETETESTSRRVERLLSAEPPPPARARGRSTTPSPPPLLAPRTPNWSLSGAPVPPPADHPLKHMYRSPATGGLKLDLEQGADADPSCSSRLSSLTSVTAGGGSPWASPVAAPPAVQLSGPSPGPTENRPSPAAVGDLFRPPPEPAWGDTETRLTPTPGRAGRSATGLSSCSSLFSPLRGEAGSAARSSMAGSVSSLDSVLETARPGGDGSRARSPGSRVAADSPGLTPVTPVTVGASAAGAGGGGAGGTTAAPVVHSPSPQVMRLREQTSAFLRSLTLSPVAGGDSVFSPAPLEVSTVDRGAWLSAHGQRSRLDGRLSRSGPSSPQGAALPRVAWQDGARLLPGPGSPVAAELSQTAGTARRRSRSGPGTAHPPLSPNGVWAAESGTGVSVRTPEENGVGVRTPEKGLGFGARTPGTKTRISPAAVAGVPVSPPAAVGSPAGRSPQAEPVPGRSPQAEAVLGRSPQAAGAEEPAVTSETDFSHLDDEMAEALALSVFGPGDFNQSLNFSHRESLGGVELSLVELDDSVSDTVPAAAPSSGRVEPPTDVLIDI</sequence>
<name>A0A6A4WPY8_AMPAM</name>
<dbReference type="GO" id="GO:0051225">
    <property type="term" value="P:spindle assembly"/>
    <property type="evidence" value="ECO:0007669"/>
    <property type="project" value="InterPro"/>
</dbReference>
<feature type="region of interest" description="Disordered" evidence="1">
    <location>
        <begin position="364"/>
        <end position="532"/>
    </location>
</feature>
<feature type="compositionally biased region" description="Low complexity" evidence="1">
    <location>
        <begin position="792"/>
        <end position="807"/>
    </location>
</feature>
<evidence type="ECO:0000259" key="2">
    <source>
        <dbReference type="Pfam" id="PF14661"/>
    </source>
</evidence>
<dbReference type="AlphaFoldDB" id="A0A6A4WPY8"/>
<feature type="region of interest" description="Disordered" evidence="1">
    <location>
        <begin position="558"/>
        <end position="614"/>
    </location>
</feature>
<feature type="domain" description="HAUS augmin-like complex subunit 6 N-terminal" evidence="2">
    <location>
        <begin position="9"/>
        <end position="203"/>
    </location>
</feature>
<organism evidence="3 4">
    <name type="scientific">Amphibalanus amphitrite</name>
    <name type="common">Striped barnacle</name>
    <name type="synonym">Balanus amphitrite</name>
    <dbReference type="NCBI Taxonomy" id="1232801"/>
    <lineage>
        <taxon>Eukaryota</taxon>
        <taxon>Metazoa</taxon>
        <taxon>Ecdysozoa</taxon>
        <taxon>Arthropoda</taxon>
        <taxon>Crustacea</taxon>
        <taxon>Multicrustacea</taxon>
        <taxon>Cirripedia</taxon>
        <taxon>Thoracica</taxon>
        <taxon>Thoracicalcarea</taxon>
        <taxon>Balanomorpha</taxon>
        <taxon>Balanoidea</taxon>
        <taxon>Balanidae</taxon>
        <taxon>Amphibalaninae</taxon>
        <taxon>Amphibalanus</taxon>
    </lineage>
</organism>
<feature type="region of interest" description="Disordered" evidence="1">
    <location>
        <begin position="893"/>
        <end position="914"/>
    </location>
</feature>
<keyword evidence="4" id="KW-1185">Reference proteome</keyword>
<evidence type="ECO:0000313" key="4">
    <source>
        <dbReference type="Proteomes" id="UP000440578"/>
    </source>
</evidence>
<evidence type="ECO:0000256" key="1">
    <source>
        <dbReference type="SAM" id="MobiDB-lite"/>
    </source>
</evidence>
<dbReference type="Pfam" id="PF14661">
    <property type="entry name" value="HAUS6_N"/>
    <property type="match status" value="1"/>
</dbReference>
<reference evidence="3 4" key="1">
    <citation type="submission" date="2019-07" db="EMBL/GenBank/DDBJ databases">
        <title>Draft genome assembly of a fouling barnacle, Amphibalanus amphitrite (Darwin, 1854): The first reference genome for Thecostraca.</title>
        <authorList>
            <person name="Kim W."/>
        </authorList>
    </citation>
    <scope>NUCLEOTIDE SEQUENCE [LARGE SCALE GENOMIC DNA]</scope>
    <source>
        <strain evidence="3">SNU_AA5</strain>
        <tissue evidence="3">Soma without cirri and trophi</tissue>
    </source>
</reference>
<proteinExistence type="predicted"/>
<dbReference type="PANTHER" id="PTHR16151">
    <property type="entry name" value="HAUS AUGMIN-LIKE COMPLEX SUBUNIT 6"/>
    <property type="match status" value="1"/>
</dbReference>
<protein>
    <submittedName>
        <fullName evidence="3">HAUS augmin-like complex subunit 6</fullName>
    </submittedName>
</protein>
<dbReference type="PANTHER" id="PTHR16151:SF2">
    <property type="entry name" value="HAUS AUGMIN-LIKE COMPLEX SUBUNIT 6"/>
    <property type="match status" value="1"/>
</dbReference>
<evidence type="ECO:0000313" key="3">
    <source>
        <dbReference type="EMBL" id="KAF0309417.1"/>
    </source>
</evidence>
<dbReference type="EMBL" id="VIIS01000404">
    <property type="protein sequence ID" value="KAF0309418.1"/>
    <property type="molecule type" value="Genomic_DNA"/>
</dbReference>
<accession>A0A6A4WPY8</accession>
<dbReference type="OrthoDB" id="6363917at2759"/>
<feature type="compositionally biased region" description="Low complexity" evidence="1">
    <location>
        <begin position="448"/>
        <end position="458"/>
    </location>
</feature>
<feature type="compositionally biased region" description="Low complexity" evidence="1">
    <location>
        <begin position="680"/>
        <end position="689"/>
    </location>
</feature>
<dbReference type="Proteomes" id="UP000440578">
    <property type="component" value="Unassembled WGS sequence"/>
</dbReference>
<gene>
    <name evidence="3" type="primary">HAUS6_1</name>
    <name evidence="3" type="ORF">FJT64_019456</name>
</gene>
<dbReference type="InterPro" id="IPR028163">
    <property type="entry name" value="HAUS_6_N"/>
</dbReference>
<feature type="region of interest" description="Disordered" evidence="1">
    <location>
        <begin position="792"/>
        <end position="841"/>
    </location>
</feature>
<dbReference type="GO" id="GO:0070652">
    <property type="term" value="C:HAUS complex"/>
    <property type="evidence" value="ECO:0007669"/>
    <property type="project" value="InterPro"/>
</dbReference>
<dbReference type="EMBL" id="VIIS01000404">
    <property type="protein sequence ID" value="KAF0309417.1"/>
    <property type="molecule type" value="Genomic_DNA"/>
</dbReference>
<feature type="compositionally biased region" description="Low complexity" evidence="1">
    <location>
        <begin position="589"/>
        <end position="601"/>
    </location>
</feature>
<dbReference type="GO" id="GO:1990498">
    <property type="term" value="C:mitotic spindle microtubule"/>
    <property type="evidence" value="ECO:0007669"/>
    <property type="project" value="TreeGrafter"/>
</dbReference>
<feature type="compositionally biased region" description="Low complexity" evidence="1">
    <location>
        <begin position="466"/>
        <end position="477"/>
    </location>
</feature>